<evidence type="ECO:0000313" key="2">
    <source>
        <dbReference type="EMBL" id="MCM1982441.1"/>
    </source>
</evidence>
<reference evidence="2 3" key="1">
    <citation type="journal article" date="2015" name="Genome Announc.">
        <title>Draft Genome Sequence of Filamentous Marine Cyanobacterium Lyngbya confervoides Strain BDU141951.</title>
        <authorList>
            <person name="Chandrababunaidu M.M."/>
            <person name="Sen D."/>
            <person name="Tripathy S."/>
        </authorList>
    </citation>
    <scope>NUCLEOTIDE SEQUENCE [LARGE SCALE GENOMIC DNA]</scope>
    <source>
        <strain evidence="2 3">BDU141951</strain>
    </source>
</reference>
<proteinExistence type="predicted"/>
<organism evidence="2 3">
    <name type="scientific">Lyngbya confervoides BDU141951</name>
    <dbReference type="NCBI Taxonomy" id="1574623"/>
    <lineage>
        <taxon>Bacteria</taxon>
        <taxon>Bacillati</taxon>
        <taxon>Cyanobacteriota</taxon>
        <taxon>Cyanophyceae</taxon>
        <taxon>Oscillatoriophycideae</taxon>
        <taxon>Oscillatoriales</taxon>
        <taxon>Microcoleaceae</taxon>
        <taxon>Lyngbya</taxon>
    </lineage>
</organism>
<name>A0ABD4T1B9_9CYAN</name>
<evidence type="ECO:0000313" key="3">
    <source>
        <dbReference type="Proteomes" id="UP000031561"/>
    </source>
</evidence>
<dbReference type="EMBL" id="JTHE03000039">
    <property type="protein sequence ID" value="MCM1982441.1"/>
    <property type="molecule type" value="Genomic_DNA"/>
</dbReference>
<feature type="region of interest" description="Disordered" evidence="1">
    <location>
        <begin position="42"/>
        <end position="66"/>
    </location>
</feature>
<sequence>MPWVQAIGLHSLQVLSGIEDSPPSPSAVTHRLALHPRRDFFATAQANPPARVSEGKTGLRSGSSNR</sequence>
<dbReference type="RefSeq" id="WP_166281184.1">
    <property type="nucleotide sequence ID" value="NZ_JTHE03000039.1"/>
</dbReference>
<dbReference type="AlphaFoldDB" id="A0ABD4T1B9"/>
<evidence type="ECO:0000256" key="1">
    <source>
        <dbReference type="SAM" id="MobiDB-lite"/>
    </source>
</evidence>
<dbReference type="Proteomes" id="UP000031561">
    <property type="component" value="Unassembled WGS sequence"/>
</dbReference>
<keyword evidence="3" id="KW-1185">Reference proteome</keyword>
<protein>
    <submittedName>
        <fullName evidence="2">Uncharacterized protein</fullName>
    </submittedName>
</protein>
<accession>A0ABD4T1B9</accession>
<gene>
    <name evidence="2" type="ORF">QQ91_0006315</name>
</gene>
<comment type="caution">
    <text evidence="2">The sequence shown here is derived from an EMBL/GenBank/DDBJ whole genome shotgun (WGS) entry which is preliminary data.</text>
</comment>